<dbReference type="Proteomes" id="UP000199428">
    <property type="component" value="Unassembled WGS sequence"/>
</dbReference>
<feature type="domain" description="PTS EIIA type-1" evidence="13">
    <location>
        <begin position="513"/>
        <end position="617"/>
    </location>
</feature>
<dbReference type="Gene3D" id="2.70.70.10">
    <property type="entry name" value="Glucose Permease (Domain IIA)"/>
    <property type="match status" value="1"/>
</dbReference>
<dbReference type="PROSITE" id="PS51098">
    <property type="entry name" value="PTS_EIIB_TYPE_1"/>
    <property type="match status" value="1"/>
</dbReference>
<dbReference type="InterPro" id="IPR001996">
    <property type="entry name" value="PTS_IIB_1"/>
</dbReference>
<feature type="transmembrane region" description="Helical" evidence="12">
    <location>
        <begin position="261"/>
        <end position="281"/>
    </location>
</feature>
<evidence type="ECO:0000256" key="3">
    <source>
        <dbReference type="ARBA" id="ARBA00022475"/>
    </source>
</evidence>
<dbReference type="PANTHER" id="PTHR30175">
    <property type="entry name" value="PHOSPHOTRANSFERASE SYSTEM TRANSPORT PROTEIN"/>
    <property type="match status" value="1"/>
</dbReference>
<dbReference type="GO" id="GO:0016301">
    <property type="term" value="F:kinase activity"/>
    <property type="evidence" value="ECO:0007669"/>
    <property type="project" value="UniProtKB-KW"/>
</dbReference>
<feature type="active site" description="Phosphocysteine intermediate; for EIIB activity" evidence="11">
    <location>
        <position position="28"/>
    </location>
</feature>
<evidence type="ECO:0000259" key="13">
    <source>
        <dbReference type="PROSITE" id="PS51093"/>
    </source>
</evidence>
<dbReference type="InterPro" id="IPR018113">
    <property type="entry name" value="PTrfase_EIIB_Cys"/>
</dbReference>
<dbReference type="NCBIfam" id="TIGR00830">
    <property type="entry name" value="PTBA"/>
    <property type="match status" value="1"/>
</dbReference>
<keyword evidence="6" id="KW-0598">Phosphotransferase system</keyword>
<evidence type="ECO:0000259" key="14">
    <source>
        <dbReference type="PROSITE" id="PS51098"/>
    </source>
</evidence>
<gene>
    <name evidence="16" type="ORF">SAMN02910350_00902</name>
</gene>
<evidence type="ECO:0000256" key="11">
    <source>
        <dbReference type="PROSITE-ProRule" id="PRU00421"/>
    </source>
</evidence>
<dbReference type="PROSITE" id="PS51103">
    <property type="entry name" value="PTS_EIIC_TYPE_1"/>
    <property type="match status" value="1"/>
</dbReference>
<keyword evidence="3" id="KW-1003">Cell membrane</keyword>
<sequence length="642" mass="67657">MASKYDGLARIIIQNVGGKSNIKSITHCITRLRFKLKDESKANTDILKNTDGIVTVIQSGGQYQVVIGNHVPDVYDVVCEHAGISGAAPVADDGPAEKMSPGAALIDIISGVFQPLLSVLCAAGIIKGLLAVWSFVASSSFGIDVTTSGAYEIWNAVGDGFFYFLPIILGYTAAKKFKCSEFIGMALGVGLTYPNMVALKSAEVLGTVFAGTSFSMDYMTDFFGIPVIMPASGYTQSVVPVVLAVYIAAKLEKFFKKRIPDVIKTFIVPLCVLGIMMPLTYLVIGPIATVICNCLTLVFGGLYNIPVIGGIIAGALIGALWQVLVIFGLHWVLVPLAMINYGTLGYDFILSPYFCVSFAQSAVVLGMILKTKDQKLKDIAIPAFISGLFGVTEPCIYGITLPKKTPFVISCIGGAAGGIITAVAGVKSYTMGGLGLFGLPCYIDPNTNSLYSMIWVIISILVAAAVAFILTMVTYKDEAPAAKKEVSSSASVNGEVLVAPVKGEVKPLTEVSDAAFSSEAMGKGIAIVPVEGKVYAPADGTITAFFATGHAIGITTDKGAEVIIHVGMDTVQLEGKGFNPVAKQGDKVKRGDLLLEFDIDLIKEAGYSTETPIVITNSGKYSDIIPTDAASVENGNELITLL</sequence>
<feature type="domain" description="PTS EIIB type-1" evidence="14">
    <location>
        <begin position="6"/>
        <end position="88"/>
    </location>
</feature>
<dbReference type="SUPFAM" id="SSF55604">
    <property type="entry name" value="Glucose permease domain IIB"/>
    <property type="match status" value="1"/>
</dbReference>
<feature type="transmembrane region" description="Helical" evidence="12">
    <location>
        <begin position="407"/>
        <end position="430"/>
    </location>
</feature>
<comment type="subcellular location">
    <subcellularLocation>
        <location evidence="1">Cell membrane</location>
        <topology evidence="1">Multi-pass membrane protein</topology>
    </subcellularLocation>
</comment>
<feature type="transmembrane region" description="Helical" evidence="12">
    <location>
        <begin position="222"/>
        <end position="249"/>
    </location>
</feature>
<accession>A0A1G5RUB6</accession>
<feature type="transmembrane region" description="Helical" evidence="12">
    <location>
        <begin position="450"/>
        <end position="475"/>
    </location>
</feature>
<dbReference type="CDD" id="cd00212">
    <property type="entry name" value="PTS_IIB_glc"/>
    <property type="match status" value="1"/>
</dbReference>
<dbReference type="FunFam" id="2.70.70.10:FF:000001">
    <property type="entry name" value="PTS system glucose-specific IIA component"/>
    <property type="match status" value="1"/>
</dbReference>
<dbReference type="GO" id="GO:0015771">
    <property type="term" value="P:trehalose transport"/>
    <property type="evidence" value="ECO:0007669"/>
    <property type="project" value="TreeGrafter"/>
</dbReference>
<dbReference type="SUPFAM" id="SSF51261">
    <property type="entry name" value="Duplicated hybrid motif"/>
    <property type="match status" value="1"/>
</dbReference>
<evidence type="ECO:0000256" key="12">
    <source>
        <dbReference type="SAM" id="Phobius"/>
    </source>
</evidence>
<keyword evidence="5" id="KW-0808">Transferase</keyword>
<dbReference type="Pfam" id="PF00358">
    <property type="entry name" value="PTS_EIIA_1"/>
    <property type="match status" value="1"/>
</dbReference>
<keyword evidence="7 12" id="KW-0812">Transmembrane</keyword>
<proteinExistence type="predicted"/>
<dbReference type="InterPro" id="IPR003352">
    <property type="entry name" value="PTS_EIIC"/>
</dbReference>
<dbReference type="Gene3D" id="3.30.1360.60">
    <property type="entry name" value="Glucose permease domain IIB"/>
    <property type="match status" value="1"/>
</dbReference>
<evidence type="ECO:0000259" key="15">
    <source>
        <dbReference type="PROSITE" id="PS51103"/>
    </source>
</evidence>
<dbReference type="InterPro" id="IPR013013">
    <property type="entry name" value="PTS_EIIC_1"/>
</dbReference>
<organism evidence="16 17">
    <name type="scientific">Pseudobutyrivibrio xylanivorans</name>
    <dbReference type="NCBI Taxonomy" id="185007"/>
    <lineage>
        <taxon>Bacteria</taxon>
        <taxon>Bacillati</taxon>
        <taxon>Bacillota</taxon>
        <taxon>Clostridia</taxon>
        <taxon>Lachnospirales</taxon>
        <taxon>Lachnospiraceae</taxon>
        <taxon>Pseudobutyrivibrio</taxon>
    </lineage>
</organism>
<keyword evidence="9 12" id="KW-1133">Transmembrane helix</keyword>
<dbReference type="Pfam" id="PF02378">
    <property type="entry name" value="PTS_EIIC"/>
    <property type="match status" value="1"/>
</dbReference>
<evidence type="ECO:0000256" key="1">
    <source>
        <dbReference type="ARBA" id="ARBA00004651"/>
    </source>
</evidence>
<dbReference type="InterPro" id="IPR011297">
    <property type="entry name" value="PTS_IIABC_b_glu"/>
</dbReference>
<keyword evidence="4" id="KW-0762">Sugar transport</keyword>
<reference evidence="16 17" key="1">
    <citation type="submission" date="2016-10" db="EMBL/GenBank/DDBJ databases">
        <authorList>
            <person name="de Groot N.N."/>
        </authorList>
    </citation>
    <scope>NUCLEOTIDE SEQUENCE [LARGE SCALE GENOMIC DNA]</scope>
    <source>
        <strain evidence="16 17">DSM 10317</strain>
    </source>
</reference>
<dbReference type="FunFam" id="3.30.1360.60:FF:000001">
    <property type="entry name" value="PTS system glucose-specific IIBC component PtsG"/>
    <property type="match status" value="1"/>
</dbReference>
<name>A0A1G5RUB6_PSEXY</name>
<evidence type="ECO:0000256" key="6">
    <source>
        <dbReference type="ARBA" id="ARBA00022683"/>
    </source>
</evidence>
<evidence type="ECO:0000256" key="10">
    <source>
        <dbReference type="ARBA" id="ARBA00023136"/>
    </source>
</evidence>
<protein>
    <submittedName>
        <fullName evidence="16">PTS system, beta-glucosides-specific IIC component</fullName>
    </submittedName>
</protein>
<evidence type="ECO:0000313" key="17">
    <source>
        <dbReference type="Proteomes" id="UP000199428"/>
    </source>
</evidence>
<evidence type="ECO:0000256" key="4">
    <source>
        <dbReference type="ARBA" id="ARBA00022597"/>
    </source>
</evidence>
<dbReference type="PANTHER" id="PTHR30175:SF1">
    <property type="entry name" value="PTS SYSTEM ARBUTIN-, CELLOBIOSE-, AND SALICIN-SPECIFIC EIIBC COMPONENT-RELATED"/>
    <property type="match status" value="1"/>
</dbReference>
<dbReference type="EMBL" id="FMWK01000004">
    <property type="protein sequence ID" value="SCZ77735.1"/>
    <property type="molecule type" value="Genomic_DNA"/>
</dbReference>
<feature type="domain" description="PTS EIIC type-1" evidence="15">
    <location>
        <begin position="107"/>
        <end position="486"/>
    </location>
</feature>
<dbReference type="InterPro" id="IPR050558">
    <property type="entry name" value="PTS_Sugar-Specific_Components"/>
</dbReference>
<evidence type="ECO:0000313" key="16">
    <source>
        <dbReference type="EMBL" id="SCZ77735.1"/>
    </source>
</evidence>
<dbReference type="PROSITE" id="PS01035">
    <property type="entry name" value="PTS_EIIB_TYPE_1_CYS"/>
    <property type="match status" value="1"/>
</dbReference>
<dbReference type="PROSITE" id="PS00371">
    <property type="entry name" value="PTS_EIIA_TYPE_1_HIS"/>
    <property type="match status" value="1"/>
</dbReference>
<dbReference type="GO" id="GO:0008982">
    <property type="term" value="F:protein-N(PI)-phosphohistidine-sugar phosphotransferase activity"/>
    <property type="evidence" value="ECO:0007669"/>
    <property type="project" value="InterPro"/>
</dbReference>
<evidence type="ECO:0000256" key="9">
    <source>
        <dbReference type="ARBA" id="ARBA00022989"/>
    </source>
</evidence>
<dbReference type="GO" id="GO:0090589">
    <property type="term" value="F:protein-phosphocysteine-trehalose phosphotransferase system transporter activity"/>
    <property type="evidence" value="ECO:0007669"/>
    <property type="project" value="TreeGrafter"/>
</dbReference>
<keyword evidence="10 12" id="KW-0472">Membrane</keyword>
<dbReference type="InterPro" id="IPR001127">
    <property type="entry name" value="PTS_EIIA_1_perm"/>
</dbReference>
<evidence type="ECO:0000256" key="2">
    <source>
        <dbReference type="ARBA" id="ARBA00022448"/>
    </source>
</evidence>
<dbReference type="PROSITE" id="PS51093">
    <property type="entry name" value="PTS_EIIA_TYPE_1"/>
    <property type="match status" value="1"/>
</dbReference>
<dbReference type="AlphaFoldDB" id="A0A1G5RUB6"/>
<dbReference type="InterPro" id="IPR011055">
    <property type="entry name" value="Dup_hybrid_motif"/>
</dbReference>
<dbReference type="GO" id="GO:0009401">
    <property type="term" value="P:phosphoenolpyruvate-dependent sugar phosphotransferase system"/>
    <property type="evidence" value="ECO:0007669"/>
    <property type="project" value="UniProtKB-KW"/>
</dbReference>
<keyword evidence="2" id="KW-0813">Transport</keyword>
<feature type="transmembrane region" description="Helical" evidence="12">
    <location>
        <begin position="183"/>
        <end position="202"/>
    </location>
</feature>
<evidence type="ECO:0000256" key="5">
    <source>
        <dbReference type="ARBA" id="ARBA00022679"/>
    </source>
</evidence>
<dbReference type="Pfam" id="PF00367">
    <property type="entry name" value="PTS_EIIB"/>
    <property type="match status" value="1"/>
</dbReference>
<feature type="transmembrane region" description="Helical" evidence="12">
    <location>
        <begin position="108"/>
        <end position="133"/>
    </location>
</feature>
<dbReference type="InterPro" id="IPR036878">
    <property type="entry name" value="Glu_permease_IIB"/>
</dbReference>
<evidence type="ECO:0000256" key="8">
    <source>
        <dbReference type="ARBA" id="ARBA00022777"/>
    </source>
</evidence>
<evidence type="ECO:0000256" key="7">
    <source>
        <dbReference type="ARBA" id="ARBA00022692"/>
    </source>
</evidence>
<feature type="transmembrane region" description="Helical" evidence="12">
    <location>
        <begin position="153"/>
        <end position="171"/>
    </location>
</feature>
<dbReference type="RefSeq" id="WP_090161686.1">
    <property type="nucleotide sequence ID" value="NZ_FMWK01000004.1"/>
</dbReference>
<dbReference type="NCBIfam" id="TIGR01995">
    <property type="entry name" value="PTS-II-ABC-beta"/>
    <property type="match status" value="1"/>
</dbReference>
<dbReference type="GO" id="GO:0005886">
    <property type="term" value="C:plasma membrane"/>
    <property type="evidence" value="ECO:0007669"/>
    <property type="project" value="UniProtKB-SubCell"/>
</dbReference>
<keyword evidence="8" id="KW-0418">Kinase</keyword>